<evidence type="ECO:0000313" key="3">
    <source>
        <dbReference type="Proteomes" id="UP001066276"/>
    </source>
</evidence>
<keyword evidence="3" id="KW-1185">Reference proteome</keyword>
<protein>
    <submittedName>
        <fullName evidence="2">Uncharacterized protein</fullName>
    </submittedName>
</protein>
<proteinExistence type="predicted"/>
<sequence>MRRGRRRQRTSRDTLWYLPQRAAREADTTDSEGNRSASTRRRGGDTAVGLLMPGGRSDTGGVPSPAIGVY</sequence>
<organism evidence="2 3">
    <name type="scientific">Pleurodeles waltl</name>
    <name type="common">Iberian ribbed newt</name>
    <dbReference type="NCBI Taxonomy" id="8319"/>
    <lineage>
        <taxon>Eukaryota</taxon>
        <taxon>Metazoa</taxon>
        <taxon>Chordata</taxon>
        <taxon>Craniata</taxon>
        <taxon>Vertebrata</taxon>
        <taxon>Euteleostomi</taxon>
        <taxon>Amphibia</taxon>
        <taxon>Batrachia</taxon>
        <taxon>Caudata</taxon>
        <taxon>Salamandroidea</taxon>
        <taxon>Salamandridae</taxon>
        <taxon>Pleurodelinae</taxon>
        <taxon>Pleurodeles</taxon>
    </lineage>
</organism>
<gene>
    <name evidence="2" type="ORF">NDU88_006020</name>
</gene>
<feature type="region of interest" description="Disordered" evidence="1">
    <location>
        <begin position="1"/>
        <end position="70"/>
    </location>
</feature>
<reference evidence="2" key="1">
    <citation type="journal article" date="2022" name="bioRxiv">
        <title>Sequencing and chromosome-scale assembly of the giantPleurodeles waltlgenome.</title>
        <authorList>
            <person name="Brown T."/>
            <person name="Elewa A."/>
            <person name="Iarovenko S."/>
            <person name="Subramanian E."/>
            <person name="Araus A.J."/>
            <person name="Petzold A."/>
            <person name="Susuki M."/>
            <person name="Suzuki K.-i.T."/>
            <person name="Hayashi T."/>
            <person name="Toyoda A."/>
            <person name="Oliveira C."/>
            <person name="Osipova E."/>
            <person name="Leigh N.D."/>
            <person name="Simon A."/>
            <person name="Yun M.H."/>
        </authorList>
    </citation>
    <scope>NUCLEOTIDE SEQUENCE</scope>
    <source>
        <strain evidence="2">20211129_DDA</strain>
        <tissue evidence="2">Liver</tissue>
    </source>
</reference>
<dbReference type="EMBL" id="JANPWB010000009">
    <property type="protein sequence ID" value="KAJ1153259.1"/>
    <property type="molecule type" value="Genomic_DNA"/>
</dbReference>
<evidence type="ECO:0000313" key="2">
    <source>
        <dbReference type="EMBL" id="KAJ1153259.1"/>
    </source>
</evidence>
<evidence type="ECO:0000256" key="1">
    <source>
        <dbReference type="SAM" id="MobiDB-lite"/>
    </source>
</evidence>
<dbReference type="Proteomes" id="UP001066276">
    <property type="component" value="Chromosome 5"/>
</dbReference>
<dbReference type="AlphaFoldDB" id="A0AAV7RQ26"/>
<comment type="caution">
    <text evidence="2">The sequence shown here is derived from an EMBL/GenBank/DDBJ whole genome shotgun (WGS) entry which is preliminary data.</text>
</comment>
<accession>A0AAV7RQ26</accession>
<name>A0AAV7RQ26_PLEWA</name>